<dbReference type="Gene3D" id="2.40.30.170">
    <property type="match status" value="1"/>
</dbReference>
<dbReference type="InterPro" id="IPR058792">
    <property type="entry name" value="Beta-barrel_RND_2"/>
</dbReference>
<sequence>MIIAVLAGAGWGGYTFYQQEFANGAGNERSGRGRGGPGAVGVETEAALMRNLSQAVEAVGTTRAIRSVEIVPLADGRVTELNITPGGEVEEGAVIARLDDDIERANLSAAEGTLLQKQQAAERAARLRESQTVSLAALETLRAEEIVARAAVDRAQRQLDDRTIRAPFAGVLGLTSIDVGARVEAGDRLTTLDDLSKVEVEFQLPETLFARAKPGLGVVARGSAFPGRTFEGRIVAVDSRVDRNSRSFLTRAELPNPDRTLPSGMFVLMSITLDDYEAVTVPDAAIVSEGSNTFVYRILDGKAAKTKVATGLRERGLVEIRGGLAAGDLVAVTGLQRLRDGAEVNVLNSEPATSDAGKLTGAQKGSRS</sequence>
<dbReference type="InterPro" id="IPR058637">
    <property type="entry name" value="YknX-like_C"/>
</dbReference>
<dbReference type="Gene3D" id="2.40.420.20">
    <property type="match status" value="1"/>
</dbReference>
<protein>
    <submittedName>
        <fullName evidence="5">Efflux RND transporter periplasmic adaptor subunit</fullName>
    </submittedName>
</protein>
<proteinExistence type="inferred from homology"/>
<dbReference type="Pfam" id="PF25954">
    <property type="entry name" value="Beta-barrel_RND_2"/>
    <property type="match status" value="1"/>
</dbReference>
<accession>A0A7X3S8Q6</accession>
<feature type="domain" description="CusB-like beta-barrel" evidence="3">
    <location>
        <begin position="200"/>
        <end position="271"/>
    </location>
</feature>
<comment type="caution">
    <text evidence="5">The sequence shown here is derived from an EMBL/GenBank/DDBJ whole genome shotgun (WGS) entry which is preliminary data.</text>
</comment>
<evidence type="ECO:0000313" key="6">
    <source>
        <dbReference type="Proteomes" id="UP000433101"/>
    </source>
</evidence>
<comment type="similarity">
    <text evidence="1">Belongs to the membrane fusion protein (MFP) (TC 8.A.1) family.</text>
</comment>
<dbReference type="InterPro" id="IPR058625">
    <property type="entry name" value="MdtA-like_BSH"/>
</dbReference>
<gene>
    <name evidence="5" type="ORF">GR183_14200</name>
</gene>
<dbReference type="Gene3D" id="2.40.50.100">
    <property type="match status" value="1"/>
</dbReference>
<dbReference type="GO" id="GO:0015562">
    <property type="term" value="F:efflux transmembrane transporter activity"/>
    <property type="evidence" value="ECO:0007669"/>
    <property type="project" value="TreeGrafter"/>
</dbReference>
<dbReference type="Gene3D" id="1.10.287.470">
    <property type="entry name" value="Helix hairpin bin"/>
    <property type="match status" value="1"/>
</dbReference>
<dbReference type="GO" id="GO:1990281">
    <property type="term" value="C:efflux pump complex"/>
    <property type="evidence" value="ECO:0007669"/>
    <property type="project" value="TreeGrafter"/>
</dbReference>
<dbReference type="Pfam" id="PF25917">
    <property type="entry name" value="BSH_RND"/>
    <property type="match status" value="1"/>
</dbReference>
<dbReference type="SUPFAM" id="SSF111369">
    <property type="entry name" value="HlyD-like secretion proteins"/>
    <property type="match status" value="1"/>
</dbReference>
<evidence type="ECO:0000256" key="1">
    <source>
        <dbReference type="ARBA" id="ARBA00009477"/>
    </source>
</evidence>
<dbReference type="Proteomes" id="UP000433101">
    <property type="component" value="Unassembled WGS sequence"/>
</dbReference>
<keyword evidence="6" id="KW-1185">Reference proteome</keyword>
<dbReference type="AlphaFoldDB" id="A0A7X3S8Q6"/>
<dbReference type="PANTHER" id="PTHR30469:SF11">
    <property type="entry name" value="BLL4320 PROTEIN"/>
    <property type="match status" value="1"/>
</dbReference>
<evidence type="ECO:0000259" key="2">
    <source>
        <dbReference type="Pfam" id="PF25917"/>
    </source>
</evidence>
<organism evidence="5 6">
    <name type="scientific">Stappia sediminis</name>
    <dbReference type="NCBI Taxonomy" id="2692190"/>
    <lineage>
        <taxon>Bacteria</taxon>
        <taxon>Pseudomonadati</taxon>
        <taxon>Pseudomonadota</taxon>
        <taxon>Alphaproteobacteria</taxon>
        <taxon>Hyphomicrobiales</taxon>
        <taxon>Stappiaceae</taxon>
        <taxon>Stappia</taxon>
    </lineage>
</organism>
<evidence type="ECO:0000313" key="5">
    <source>
        <dbReference type="EMBL" id="MXN66062.1"/>
    </source>
</evidence>
<evidence type="ECO:0000259" key="4">
    <source>
        <dbReference type="Pfam" id="PF25989"/>
    </source>
</evidence>
<dbReference type="Pfam" id="PF25989">
    <property type="entry name" value="YknX_C"/>
    <property type="match status" value="1"/>
</dbReference>
<dbReference type="EMBL" id="WUMV01000006">
    <property type="protein sequence ID" value="MXN66062.1"/>
    <property type="molecule type" value="Genomic_DNA"/>
</dbReference>
<name>A0A7X3S8Q6_9HYPH</name>
<dbReference type="InterPro" id="IPR006143">
    <property type="entry name" value="RND_pump_MFP"/>
</dbReference>
<dbReference type="FunFam" id="2.40.30.170:FF:000010">
    <property type="entry name" value="Efflux RND transporter periplasmic adaptor subunit"/>
    <property type="match status" value="1"/>
</dbReference>
<dbReference type="NCBIfam" id="TIGR01730">
    <property type="entry name" value="RND_mfp"/>
    <property type="match status" value="1"/>
</dbReference>
<dbReference type="PANTHER" id="PTHR30469">
    <property type="entry name" value="MULTIDRUG RESISTANCE PROTEIN MDTA"/>
    <property type="match status" value="1"/>
</dbReference>
<evidence type="ECO:0000259" key="3">
    <source>
        <dbReference type="Pfam" id="PF25954"/>
    </source>
</evidence>
<feature type="domain" description="Multidrug resistance protein MdtA-like barrel-sandwich hybrid" evidence="2">
    <location>
        <begin position="66"/>
        <end position="189"/>
    </location>
</feature>
<feature type="domain" description="YknX-like C-terminal permuted SH3-like" evidence="4">
    <location>
        <begin position="278"/>
        <end position="346"/>
    </location>
</feature>
<reference evidence="5 6" key="1">
    <citation type="submission" date="2019-12" db="EMBL/GenBank/DDBJ databases">
        <authorList>
            <person name="Li M."/>
        </authorList>
    </citation>
    <scope>NUCLEOTIDE SEQUENCE [LARGE SCALE GENOMIC DNA]</scope>
    <source>
        <strain evidence="5 6">GBMRC 2046</strain>
    </source>
</reference>